<organism evidence="2 3">
    <name type="scientific">Yinghuangia aomiensis</name>
    <dbReference type="NCBI Taxonomy" id="676205"/>
    <lineage>
        <taxon>Bacteria</taxon>
        <taxon>Bacillati</taxon>
        <taxon>Actinomycetota</taxon>
        <taxon>Actinomycetes</taxon>
        <taxon>Kitasatosporales</taxon>
        <taxon>Streptomycetaceae</taxon>
        <taxon>Yinghuangia</taxon>
    </lineage>
</organism>
<reference evidence="3" key="1">
    <citation type="journal article" date="2019" name="Int. J. Syst. Evol. Microbiol.">
        <title>The Global Catalogue of Microorganisms (GCM) 10K type strain sequencing project: providing services to taxonomists for standard genome sequencing and annotation.</title>
        <authorList>
            <consortium name="The Broad Institute Genomics Platform"/>
            <consortium name="The Broad Institute Genome Sequencing Center for Infectious Disease"/>
            <person name="Wu L."/>
            <person name="Ma J."/>
        </authorList>
    </citation>
    <scope>NUCLEOTIDE SEQUENCE [LARGE SCALE GENOMIC DNA]</scope>
    <source>
        <strain evidence="3">JCM 17986</strain>
    </source>
</reference>
<dbReference type="Proteomes" id="UP001500466">
    <property type="component" value="Unassembled WGS sequence"/>
</dbReference>
<gene>
    <name evidence="2" type="ORF">GCM10023205_21860</name>
</gene>
<proteinExistence type="predicted"/>
<evidence type="ECO:0000313" key="3">
    <source>
        <dbReference type="Proteomes" id="UP001500466"/>
    </source>
</evidence>
<name>A0ABP9H5Y4_9ACTN</name>
<accession>A0ABP9H5Y4</accession>
<keyword evidence="3" id="KW-1185">Reference proteome</keyword>
<evidence type="ECO:0000256" key="1">
    <source>
        <dbReference type="SAM" id="MobiDB-lite"/>
    </source>
</evidence>
<sequence length="85" mass="8671">MPPVNASVGTAAKAQRRERSAAQPVTAAVSAVGTSQGEAPLARRTAGRRGGTAAEVGAGESSLIENLCRGRARDWRAAFGGCYLD</sequence>
<evidence type="ECO:0000313" key="2">
    <source>
        <dbReference type="EMBL" id="GAA4958759.1"/>
    </source>
</evidence>
<dbReference type="EMBL" id="BAABHS010000006">
    <property type="protein sequence ID" value="GAA4958759.1"/>
    <property type="molecule type" value="Genomic_DNA"/>
</dbReference>
<comment type="caution">
    <text evidence="2">The sequence shown here is derived from an EMBL/GenBank/DDBJ whole genome shotgun (WGS) entry which is preliminary data.</text>
</comment>
<feature type="region of interest" description="Disordered" evidence="1">
    <location>
        <begin position="1"/>
        <end position="54"/>
    </location>
</feature>
<protein>
    <submittedName>
        <fullName evidence="2">Uncharacterized protein</fullName>
    </submittedName>
</protein>